<keyword evidence="11" id="KW-0472">Membrane</keyword>
<dbReference type="Pfam" id="PF02518">
    <property type="entry name" value="HATPase_c"/>
    <property type="match status" value="2"/>
</dbReference>
<dbReference type="InterPro" id="IPR011006">
    <property type="entry name" value="CheY-like_superfamily"/>
</dbReference>
<evidence type="ECO:0000256" key="5">
    <source>
        <dbReference type="ARBA" id="ARBA00022741"/>
    </source>
</evidence>
<dbReference type="RefSeq" id="WP_378107310.1">
    <property type="nucleotide sequence ID" value="NZ_JBHSUP010000026.1"/>
</dbReference>
<evidence type="ECO:0000313" key="15">
    <source>
        <dbReference type="Proteomes" id="UP001596378"/>
    </source>
</evidence>
<evidence type="ECO:0000256" key="3">
    <source>
        <dbReference type="ARBA" id="ARBA00022553"/>
    </source>
</evidence>
<feature type="transmembrane region" description="Helical" evidence="11">
    <location>
        <begin position="340"/>
        <end position="359"/>
    </location>
</feature>
<keyword evidence="5" id="KW-0547">Nucleotide-binding</keyword>
<dbReference type="InterPro" id="IPR004358">
    <property type="entry name" value="Sig_transdc_His_kin-like_C"/>
</dbReference>
<dbReference type="Pfam" id="PF00512">
    <property type="entry name" value="HisKA"/>
    <property type="match status" value="1"/>
</dbReference>
<dbReference type="SUPFAM" id="SSF47384">
    <property type="entry name" value="Homodimeric domain of signal transducing histidine kinase"/>
    <property type="match status" value="1"/>
</dbReference>
<dbReference type="SUPFAM" id="SSF49785">
    <property type="entry name" value="Galactose-binding domain-like"/>
    <property type="match status" value="1"/>
</dbReference>
<keyword evidence="11" id="KW-0812">Transmembrane</keyword>
<organism evidence="14 15">
    <name type="scientific">Cohnella cellulosilytica</name>
    <dbReference type="NCBI Taxonomy" id="986710"/>
    <lineage>
        <taxon>Bacteria</taxon>
        <taxon>Bacillati</taxon>
        <taxon>Bacillota</taxon>
        <taxon>Bacilli</taxon>
        <taxon>Bacillales</taxon>
        <taxon>Paenibacillaceae</taxon>
        <taxon>Cohnella</taxon>
    </lineage>
</organism>
<feature type="transmembrane region" description="Helical" evidence="11">
    <location>
        <begin position="250"/>
        <end position="274"/>
    </location>
</feature>
<name>A0ABW2FCS1_9BACL</name>
<dbReference type="SUPFAM" id="SSF55874">
    <property type="entry name" value="ATPase domain of HSP90 chaperone/DNA topoisomerase II/histidine kinase"/>
    <property type="match status" value="2"/>
</dbReference>
<keyword evidence="6" id="KW-0418">Kinase</keyword>
<keyword evidence="8" id="KW-0902">Two-component regulatory system</keyword>
<dbReference type="Proteomes" id="UP001596378">
    <property type="component" value="Unassembled WGS sequence"/>
</dbReference>
<feature type="transmembrane region" description="Helical" evidence="11">
    <location>
        <begin position="313"/>
        <end position="333"/>
    </location>
</feature>
<dbReference type="SMART" id="SM00448">
    <property type="entry name" value="REC"/>
    <property type="match status" value="1"/>
</dbReference>
<dbReference type="InterPro" id="IPR036097">
    <property type="entry name" value="HisK_dim/P_sf"/>
</dbReference>
<dbReference type="PROSITE" id="PS50110">
    <property type="entry name" value="RESPONSE_REGULATORY"/>
    <property type="match status" value="1"/>
</dbReference>
<dbReference type="Pfam" id="PF00072">
    <property type="entry name" value="Response_reg"/>
    <property type="match status" value="1"/>
</dbReference>
<dbReference type="EMBL" id="JBHTAI010000008">
    <property type="protein sequence ID" value="MFC7149774.1"/>
    <property type="molecule type" value="Genomic_DNA"/>
</dbReference>
<dbReference type="Pfam" id="PF06580">
    <property type="entry name" value="His_kinase"/>
    <property type="match status" value="1"/>
</dbReference>
<dbReference type="InterPro" id="IPR005467">
    <property type="entry name" value="His_kinase_dom"/>
</dbReference>
<feature type="domain" description="Response regulatory" evidence="13">
    <location>
        <begin position="677"/>
        <end position="794"/>
    </location>
</feature>
<dbReference type="Gene3D" id="3.30.565.10">
    <property type="entry name" value="Histidine kinase-like ATPase, C-terminal domain"/>
    <property type="match status" value="2"/>
</dbReference>
<dbReference type="Gene3D" id="2.60.120.260">
    <property type="entry name" value="Galactose-binding domain-like"/>
    <property type="match status" value="1"/>
</dbReference>
<dbReference type="PROSITE" id="PS50109">
    <property type="entry name" value="HIS_KIN"/>
    <property type="match status" value="2"/>
</dbReference>
<protein>
    <recommendedName>
        <fullName evidence="2">histidine kinase</fullName>
        <ecNumber evidence="2">2.7.13.3</ecNumber>
    </recommendedName>
</protein>
<feature type="region of interest" description="Disordered" evidence="10">
    <location>
        <begin position="635"/>
        <end position="654"/>
    </location>
</feature>
<dbReference type="InterPro" id="IPR003594">
    <property type="entry name" value="HATPase_dom"/>
</dbReference>
<keyword evidence="15" id="KW-1185">Reference proteome</keyword>
<dbReference type="PANTHER" id="PTHR43047:SF72">
    <property type="entry name" value="OSMOSENSING HISTIDINE PROTEIN KINASE SLN1"/>
    <property type="match status" value="1"/>
</dbReference>
<comment type="catalytic activity">
    <reaction evidence="1">
        <text>ATP + protein L-histidine = ADP + protein N-phospho-L-histidine.</text>
        <dbReference type="EC" id="2.7.13.3"/>
    </reaction>
</comment>
<dbReference type="CDD" id="cd00082">
    <property type="entry name" value="HisKA"/>
    <property type="match status" value="1"/>
</dbReference>
<feature type="domain" description="Histidine kinase" evidence="12">
    <location>
        <begin position="905"/>
        <end position="1008"/>
    </location>
</feature>
<evidence type="ECO:0000256" key="6">
    <source>
        <dbReference type="ARBA" id="ARBA00022777"/>
    </source>
</evidence>
<gene>
    <name evidence="14" type="ORF">ACFQMJ_14715</name>
</gene>
<evidence type="ECO:0000259" key="13">
    <source>
        <dbReference type="PROSITE" id="PS50110"/>
    </source>
</evidence>
<evidence type="ECO:0000313" key="14">
    <source>
        <dbReference type="EMBL" id="MFC7149774.1"/>
    </source>
</evidence>
<dbReference type="InterPro" id="IPR011623">
    <property type="entry name" value="7TMR_DISM_rcpt_extracell_dom1"/>
</dbReference>
<keyword evidence="7 14" id="KW-0067">ATP-binding</keyword>
<dbReference type="InterPro" id="IPR036890">
    <property type="entry name" value="HATPase_C_sf"/>
</dbReference>
<feature type="transmembrane region" description="Helical" evidence="11">
    <location>
        <begin position="286"/>
        <end position="307"/>
    </location>
</feature>
<dbReference type="InterPro" id="IPR003661">
    <property type="entry name" value="HisK_dim/P_dom"/>
</dbReference>
<dbReference type="GO" id="GO:0005524">
    <property type="term" value="F:ATP binding"/>
    <property type="evidence" value="ECO:0007669"/>
    <property type="project" value="UniProtKB-KW"/>
</dbReference>
<dbReference type="SUPFAM" id="SSF52172">
    <property type="entry name" value="CheY-like"/>
    <property type="match status" value="1"/>
</dbReference>
<dbReference type="InterPro" id="IPR001789">
    <property type="entry name" value="Sig_transdc_resp-reg_receiver"/>
</dbReference>
<evidence type="ECO:0000256" key="10">
    <source>
        <dbReference type="SAM" id="MobiDB-lite"/>
    </source>
</evidence>
<feature type="transmembrane region" description="Helical" evidence="11">
    <location>
        <begin position="217"/>
        <end position="235"/>
    </location>
</feature>
<evidence type="ECO:0000256" key="11">
    <source>
        <dbReference type="SAM" id="Phobius"/>
    </source>
</evidence>
<reference evidence="15" key="1">
    <citation type="journal article" date="2019" name="Int. J. Syst. Evol. Microbiol.">
        <title>The Global Catalogue of Microorganisms (GCM) 10K type strain sequencing project: providing services to taxonomists for standard genome sequencing and annotation.</title>
        <authorList>
            <consortium name="The Broad Institute Genomics Platform"/>
            <consortium name="The Broad Institute Genome Sequencing Center for Infectious Disease"/>
            <person name="Wu L."/>
            <person name="Ma J."/>
        </authorList>
    </citation>
    <scope>NUCLEOTIDE SEQUENCE [LARGE SCALE GENOMIC DNA]</scope>
    <source>
        <strain evidence="15">KCTC 12907</strain>
    </source>
</reference>
<dbReference type="PANTHER" id="PTHR43047">
    <property type="entry name" value="TWO-COMPONENT HISTIDINE PROTEIN KINASE"/>
    <property type="match status" value="1"/>
</dbReference>
<dbReference type="SMART" id="SM00387">
    <property type="entry name" value="HATPase_c"/>
    <property type="match status" value="2"/>
</dbReference>
<comment type="caution">
    <text evidence="14">The sequence shown here is derived from an EMBL/GenBank/DDBJ whole genome shotgun (WGS) entry which is preliminary data.</text>
</comment>
<evidence type="ECO:0000256" key="9">
    <source>
        <dbReference type="PROSITE-ProRule" id="PRU00169"/>
    </source>
</evidence>
<keyword evidence="11" id="KW-1133">Transmembrane helix</keyword>
<keyword evidence="4" id="KW-0808">Transferase</keyword>
<sequence length="1008" mass="110982">MAVTYVLLLKLFTSEESGAPSAKRGVLDLTEWSFAGDGPVMLQGEWEFYPGELVDPGAAAQAATASGPEWIDVPGTWLHRMNAIGRATYRLRIELDGREANRTFGLKTSSIQLAGRIVVNGEVVGENGSVDKPYVGKNKPFVSYFRLRPGTNEILVHAANLEFPPSSGIKQHIAFGYSSDIAGLRDQGIAYDWISFTSFLIMGLYFIGLYTQRREDFSLLAFGSFCVLIAVYTSTSGERIIYSLFDGMPFWLFVRVQLMSAVAAGVSMLLYLLFAFRPYCPQRFAYASLGAGATLFLIAAGPLTGFLELGPNTLILFTGYATFPLVYGTYVFVSAALDKVEGSVYLVVAALALNGYALLQNLKVYTALEHSFIPFEPFLFLLMIALLMSLRFSNAFRKVEELTGSLIKMDELKDDFLARTSHEFKTPLHGVMNIAQSMLDDENEPLTAGQQGKLRLLAGIAGRLTQLVYDILDLSKLKQGQLTVQPVAVDVRSAVEVNLRIYSYLLKDKRIDFVNRVPGELPFALADEVRFNQIIGNLIDNAVKYTEQGSIEVSAEAREDRIAISVKDTGTGMSEERRRAAFEPFVSFGGREAHSVGLGLPIVRQLLELQNGDISIASREGEGTEVTVLLPTADSARTGKPSAEPQGVGVSPGGKLHPMEDYSFKTPFYSDGPGHHTVLIVDDHFPNLTIMMDAIRPLGCDVIAVKNGYEALEQIGSNRAIDLVVLDLMMPGLSGTEVCQTIRRSFTLLELPVLMVTAAFQAQDKLAAFVAGANDFLPKPFDLAELKARVKCLLDMKQSLGTAIEMEMAFLQSQIKPHFLYNVLNSIVALSYTNLESSRKLTTDLADYLRGSFRFSNTHRRVPFRQELEFVRTYVSIEQARFKERLRMEYEIGDKLSEIGVPPLLLQPLVENAIRHGIGGRIEGGAVKLTAKETQGAYVFSVEDDGCGMTEEALEELKGRLNEQGGEAPLGVGLRNIHKRLKYEYGSELRLESAPDAGTTVTVVIPKQ</sequence>
<evidence type="ECO:0000256" key="7">
    <source>
        <dbReference type="ARBA" id="ARBA00022840"/>
    </source>
</evidence>
<keyword evidence="3 9" id="KW-0597">Phosphoprotein</keyword>
<dbReference type="CDD" id="cd00075">
    <property type="entry name" value="HATPase"/>
    <property type="match status" value="1"/>
</dbReference>
<evidence type="ECO:0000256" key="4">
    <source>
        <dbReference type="ARBA" id="ARBA00022679"/>
    </source>
</evidence>
<evidence type="ECO:0000256" key="8">
    <source>
        <dbReference type="ARBA" id="ARBA00023012"/>
    </source>
</evidence>
<evidence type="ECO:0000256" key="1">
    <source>
        <dbReference type="ARBA" id="ARBA00000085"/>
    </source>
</evidence>
<feature type="modified residue" description="4-aspartylphosphate" evidence="9">
    <location>
        <position position="727"/>
    </location>
</feature>
<accession>A0ABW2FCS1</accession>
<dbReference type="Pfam" id="PF07695">
    <property type="entry name" value="7TMR-DISM_7TM"/>
    <property type="match status" value="1"/>
</dbReference>
<dbReference type="Gene3D" id="1.10.287.130">
    <property type="match status" value="1"/>
</dbReference>
<dbReference type="PRINTS" id="PR00344">
    <property type="entry name" value="BCTRLSENSOR"/>
</dbReference>
<feature type="domain" description="Histidine kinase" evidence="12">
    <location>
        <begin position="419"/>
        <end position="634"/>
    </location>
</feature>
<dbReference type="SMART" id="SM00388">
    <property type="entry name" value="HisKA"/>
    <property type="match status" value="1"/>
</dbReference>
<proteinExistence type="predicted"/>
<evidence type="ECO:0000256" key="2">
    <source>
        <dbReference type="ARBA" id="ARBA00012438"/>
    </source>
</evidence>
<dbReference type="Gene3D" id="3.40.50.2300">
    <property type="match status" value="1"/>
</dbReference>
<dbReference type="InterPro" id="IPR010559">
    <property type="entry name" value="Sig_transdc_His_kin_internal"/>
</dbReference>
<feature type="transmembrane region" description="Helical" evidence="11">
    <location>
        <begin position="193"/>
        <end position="210"/>
    </location>
</feature>
<dbReference type="InterPro" id="IPR008979">
    <property type="entry name" value="Galactose-bd-like_sf"/>
</dbReference>
<evidence type="ECO:0000259" key="12">
    <source>
        <dbReference type="PROSITE" id="PS50109"/>
    </source>
</evidence>
<dbReference type="EC" id="2.7.13.3" evidence="2"/>